<feature type="transmembrane region" description="Helical" evidence="2">
    <location>
        <begin position="160"/>
        <end position="180"/>
    </location>
</feature>
<feature type="transmembrane region" description="Helical" evidence="2">
    <location>
        <begin position="252"/>
        <end position="271"/>
    </location>
</feature>
<feature type="transmembrane region" description="Helical" evidence="2">
    <location>
        <begin position="322"/>
        <end position="343"/>
    </location>
</feature>
<dbReference type="InterPro" id="IPR002666">
    <property type="entry name" value="Folate_carrier"/>
</dbReference>
<feature type="transmembrane region" description="Helical" evidence="2">
    <location>
        <begin position="214"/>
        <end position="240"/>
    </location>
</feature>
<organism evidence="3 4">
    <name type="scientific">Ordospora colligata OC4</name>
    <dbReference type="NCBI Taxonomy" id="1354746"/>
    <lineage>
        <taxon>Eukaryota</taxon>
        <taxon>Fungi</taxon>
        <taxon>Fungi incertae sedis</taxon>
        <taxon>Microsporidia</taxon>
        <taxon>Ordosporidae</taxon>
        <taxon>Ordospora</taxon>
    </lineage>
</organism>
<comment type="caution">
    <text evidence="3">The sequence shown here is derived from an EMBL/GenBank/DDBJ whole genome shotgun (WGS) entry which is preliminary data.</text>
</comment>
<dbReference type="EMBL" id="JOKQ01000012">
    <property type="protein sequence ID" value="KHN68925.1"/>
    <property type="molecule type" value="Genomic_DNA"/>
</dbReference>
<keyword evidence="2" id="KW-1133">Transmembrane helix</keyword>
<feature type="transmembrane region" description="Helical" evidence="2">
    <location>
        <begin position="412"/>
        <end position="431"/>
    </location>
</feature>
<accession>A0A0B2UIW5</accession>
<feature type="transmembrane region" description="Helical" evidence="2">
    <location>
        <begin position="41"/>
        <end position="62"/>
    </location>
</feature>
<name>A0A0B2UIW5_9MICR</name>
<dbReference type="SUPFAM" id="SSF103473">
    <property type="entry name" value="MFS general substrate transporter"/>
    <property type="match status" value="1"/>
</dbReference>
<dbReference type="InParanoid" id="A0A0B2UIW5"/>
<feature type="transmembrane region" description="Helical" evidence="2">
    <location>
        <begin position="12"/>
        <end position="29"/>
    </location>
</feature>
<dbReference type="RefSeq" id="XP_014562967.1">
    <property type="nucleotide sequence ID" value="XM_014707481.1"/>
</dbReference>
<reference evidence="3 4" key="1">
    <citation type="journal article" date="2014" name="MBio">
        <title>The Ordospora colligata genome; evolution of extreme reduction in microsporidia and host-to-parasite horizontal gene transfer.</title>
        <authorList>
            <person name="Pombert J.-F."/>
            <person name="Haag K.L."/>
            <person name="Beidas S."/>
            <person name="Ebert D."/>
            <person name="Keeling P.J."/>
        </authorList>
    </citation>
    <scope>NUCLEOTIDE SEQUENCE [LARGE SCALE GENOMIC DNA]</scope>
    <source>
        <strain evidence="3 4">OC4</strain>
    </source>
</reference>
<dbReference type="VEuPathDB" id="MicrosporidiaDB:M896_121480"/>
<dbReference type="PANTHER" id="PTHR10686">
    <property type="entry name" value="FOLATE TRANSPORTER"/>
    <property type="match status" value="1"/>
</dbReference>
<dbReference type="GO" id="GO:0005886">
    <property type="term" value="C:plasma membrane"/>
    <property type="evidence" value="ECO:0007669"/>
    <property type="project" value="TreeGrafter"/>
</dbReference>
<feature type="transmembrane region" description="Helical" evidence="2">
    <location>
        <begin position="129"/>
        <end position="148"/>
    </location>
</feature>
<dbReference type="HOGENOM" id="CLU_051363_0_0_1"/>
<sequence>MSLWTIRLYQYFAFKSFTPFLSFMVPYLVEKKGFSINEMHNSFSPLFFISSTVVSLVSFLIIELLGNKMSLFADTMLEIIVYLILMFMPFRSTLLISTAYVLHGATTSFGVVMKSILNSTADKNEDKNVILSTATSIKTFVGVVSSWLGQDIIMCGGTHLVNMCVSLSGLLLALITTLILPGAGHTVENAKFVDSIKTPAEMWKKMKNAYSKDVIVASTLSSSAGILYICLSFYSAGIFLEKKSGIESNMRINRMMFLIAKPVRLLSYTIIKLFSLMDSSVVYHMNPSKAVIIHGYIDGCSKILSSLIGLQVTRVVSKGMCIPFGFVASAVAMAFAFLLWMSSSMSYSYMFYILSFIASSICKTIANMGLQNVCDATQYKFILSFNLFLSSFIHISITFYSKQQLLSLRSKLMVYFYVNIFFITIALVLWMH</sequence>
<feature type="transmembrane region" description="Helical" evidence="2">
    <location>
        <begin position="349"/>
        <end position="369"/>
    </location>
</feature>
<dbReference type="GeneID" id="26262665"/>
<evidence type="ECO:0000313" key="4">
    <source>
        <dbReference type="Proteomes" id="UP000031056"/>
    </source>
</evidence>
<dbReference type="PANTHER" id="PTHR10686:SF18">
    <property type="entry name" value="IP11787P-RELATED"/>
    <property type="match status" value="1"/>
</dbReference>
<dbReference type="OrthoDB" id="2191737at2759"/>
<evidence type="ECO:0000256" key="1">
    <source>
        <dbReference type="ARBA" id="ARBA00005773"/>
    </source>
</evidence>
<dbReference type="GO" id="GO:0090482">
    <property type="term" value="F:vitamin transmembrane transporter activity"/>
    <property type="evidence" value="ECO:0007669"/>
    <property type="project" value="InterPro"/>
</dbReference>
<feature type="transmembrane region" description="Helical" evidence="2">
    <location>
        <begin position="381"/>
        <end position="400"/>
    </location>
</feature>
<protein>
    <submittedName>
        <fullName evidence="3">Uncharacterized protein</fullName>
    </submittedName>
</protein>
<gene>
    <name evidence="3" type="ORF">M896_121480</name>
</gene>
<dbReference type="Proteomes" id="UP000031056">
    <property type="component" value="Unassembled WGS sequence"/>
</dbReference>
<keyword evidence="2" id="KW-0472">Membrane</keyword>
<proteinExistence type="inferred from homology"/>
<comment type="similarity">
    <text evidence="1">Belongs to the reduced folate carrier (RFC) transporter (TC 2.A.48) family.</text>
</comment>
<evidence type="ECO:0000313" key="3">
    <source>
        <dbReference type="EMBL" id="KHN68925.1"/>
    </source>
</evidence>
<dbReference type="AlphaFoldDB" id="A0A0B2UIW5"/>
<keyword evidence="4" id="KW-1185">Reference proteome</keyword>
<dbReference type="InterPro" id="IPR036259">
    <property type="entry name" value="MFS_trans_sf"/>
</dbReference>
<evidence type="ECO:0000256" key="2">
    <source>
        <dbReference type="SAM" id="Phobius"/>
    </source>
</evidence>
<keyword evidence="2" id="KW-0812">Transmembrane</keyword>